<evidence type="ECO:0000259" key="6">
    <source>
        <dbReference type="Pfam" id="PF24827"/>
    </source>
</evidence>
<evidence type="ECO:0000256" key="5">
    <source>
        <dbReference type="SAM" id="MobiDB-lite"/>
    </source>
</evidence>
<evidence type="ECO:0000256" key="2">
    <source>
        <dbReference type="ARBA" id="ARBA00022723"/>
    </source>
</evidence>
<proteinExistence type="predicted"/>
<feature type="compositionally biased region" description="Low complexity" evidence="5">
    <location>
        <begin position="22"/>
        <end position="41"/>
    </location>
</feature>
<organism evidence="7 8">
    <name type="scientific">Salinirubrum litoreum</name>
    <dbReference type="NCBI Taxonomy" id="1126234"/>
    <lineage>
        <taxon>Archaea</taxon>
        <taxon>Methanobacteriati</taxon>
        <taxon>Methanobacteriota</taxon>
        <taxon>Stenosarchaea group</taxon>
        <taxon>Halobacteria</taxon>
        <taxon>Halobacteriales</taxon>
        <taxon>Haloferacaceae</taxon>
        <taxon>Salinirubrum</taxon>
    </lineage>
</organism>
<dbReference type="SUPFAM" id="SSF53187">
    <property type="entry name" value="Zn-dependent exopeptidases"/>
    <property type="match status" value="1"/>
</dbReference>
<reference evidence="7 8" key="1">
    <citation type="journal article" date="2019" name="Int. J. Syst. Evol. Microbiol.">
        <title>The Global Catalogue of Microorganisms (GCM) 10K type strain sequencing project: providing services to taxonomists for standard genome sequencing and annotation.</title>
        <authorList>
            <consortium name="The Broad Institute Genomics Platform"/>
            <consortium name="The Broad Institute Genome Sequencing Center for Infectious Disease"/>
            <person name="Wu L."/>
            <person name="Ma J."/>
        </authorList>
    </citation>
    <scope>NUCLEOTIDE SEQUENCE [LARGE SCALE GENOMIC DNA]</scope>
    <source>
        <strain evidence="7 8">CGMCC 1.12237</strain>
    </source>
</reference>
<protein>
    <submittedName>
        <fullName evidence="7">Succinylglutamate desuccinylase/aspartoacylase family protein</fullName>
    </submittedName>
</protein>
<comment type="caution">
    <text evidence="7">The sequence shown here is derived from an EMBL/GenBank/DDBJ whole genome shotgun (WGS) entry which is preliminary data.</text>
</comment>
<evidence type="ECO:0000256" key="1">
    <source>
        <dbReference type="ARBA" id="ARBA00001947"/>
    </source>
</evidence>
<dbReference type="Gene3D" id="3.40.630.10">
    <property type="entry name" value="Zn peptidases"/>
    <property type="match status" value="1"/>
</dbReference>
<dbReference type="InterPro" id="IPR055438">
    <property type="entry name" value="AstE_AspA_cat"/>
</dbReference>
<sequence>MHRRSLLARVGTLAAGAVCASGTTTADTGDDTPQTPTRDGTILPGTRHETPVYLVESDGSGPTVFVIGGIHGDERSGARAASRIARWEIDAGRLVVVPRANRVALARNTRAGVGGDLNRAFPPEGRPETELARALWDEVVARDPDVLVDCHSSRGIYGLHREYVGQAVFPAADGRSPQRADRAVAATNEAVVPWSMPFHEFERGNLLSGDDPLLAHRAVVHGVASYLVETTRFVTDLRTRTDWTVTLVEHLLAQHGIDRAGDDATGGDGA</sequence>
<evidence type="ECO:0000256" key="3">
    <source>
        <dbReference type="ARBA" id="ARBA00022801"/>
    </source>
</evidence>
<dbReference type="InterPro" id="IPR053138">
    <property type="entry name" value="N-alpha-Ac-DABA_deacetylase"/>
</dbReference>
<comment type="cofactor">
    <cofactor evidence="1">
        <name>Zn(2+)</name>
        <dbReference type="ChEBI" id="CHEBI:29105"/>
    </cofactor>
</comment>
<evidence type="ECO:0000313" key="8">
    <source>
        <dbReference type="Proteomes" id="UP001596201"/>
    </source>
</evidence>
<evidence type="ECO:0000313" key="7">
    <source>
        <dbReference type="EMBL" id="MFC5367573.1"/>
    </source>
</evidence>
<keyword evidence="4" id="KW-0862">Zinc</keyword>
<dbReference type="Pfam" id="PF24827">
    <property type="entry name" value="AstE_AspA_cat"/>
    <property type="match status" value="1"/>
</dbReference>
<dbReference type="RefSeq" id="WP_227229822.1">
    <property type="nucleotide sequence ID" value="NZ_JAJCVJ010000002.1"/>
</dbReference>
<dbReference type="PANTHER" id="PTHR37326:SF1">
    <property type="entry name" value="BLL3975 PROTEIN"/>
    <property type="match status" value="1"/>
</dbReference>
<name>A0ABD5RC94_9EURY</name>
<accession>A0ABD5RC94</accession>
<dbReference type="GO" id="GO:0046872">
    <property type="term" value="F:metal ion binding"/>
    <property type="evidence" value="ECO:0007669"/>
    <property type="project" value="UniProtKB-KW"/>
</dbReference>
<gene>
    <name evidence="7" type="ORF">ACFPJ5_11565</name>
</gene>
<dbReference type="EMBL" id="JBHSKX010000002">
    <property type="protein sequence ID" value="MFC5367573.1"/>
    <property type="molecule type" value="Genomic_DNA"/>
</dbReference>
<dbReference type="PANTHER" id="PTHR37326">
    <property type="entry name" value="BLL3975 PROTEIN"/>
    <property type="match status" value="1"/>
</dbReference>
<dbReference type="AlphaFoldDB" id="A0ABD5RC94"/>
<dbReference type="Proteomes" id="UP001596201">
    <property type="component" value="Unassembled WGS sequence"/>
</dbReference>
<feature type="region of interest" description="Disordered" evidence="5">
    <location>
        <begin position="22"/>
        <end position="45"/>
    </location>
</feature>
<keyword evidence="2" id="KW-0479">Metal-binding</keyword>
<keyword evidence="8" id="KW-1185">Reference proteome</keyword>
<feature type="domain" description="Succinylglutamate desuccinylase/Aspartoacylase catalytic" evidence="6">
    <location>
        <begin position="61"/>
        <end position="204"/>
    </location>
</feature>
<keyword evidence="3" id="KW-0378">Hydrolase</keyword>
<dbReference type="GO" id="GO:0016787">
    <property type="term" value="F:hydrolase activity"/>
    <property type="evidence" value="ECO:0007669"/>
    <property type="project" value="UniProtKB-KW"/>
</dbReference>
<evidence type="ECO:0000256" key="4">
    <source>
        <dbReference type="ARBA" id="ARBA00022833"/>
    </source>
</evidence>